<dbReference type="Pfam" id="PF00618">
    <property type="entry name" value="RasGEF_N"/>
    <property type="match status" value="1"/>
</dbReference>
<feature type="domain" description="PDZ" evidence="6">
    <location>
        <begin position="701"/>
        <end position="770"/>
    </location>
</feature>
<feature type="compositionally biased region" description="Low complexity" evidence="3">
    <location>
        <begin position="249"/>
        <end position="279"/>
    </location>
</feature>
<evidence type="ECO:0000256" key="3">
    <source>
        <dbReference type="SAM" id="MobiDB-lite"/>
    </source>
</evidence>
<dbReference type="CDD" id="cd01785">
    <property type="entry name" value="RA_PDZ-GEF1"/>
    <property type="match status" value="1"/>
</dbReference>
<protein>
    <submittedName>
        <fullName evidence="9">Rap guanine nucleotide exchange factor 2-like</fullName>
    </submittedName>
</protein>
<dbReference type="PROSITE" id="PS50106">
    <property type="entry name" value="PDZ"/>
    <property type="match status" value="1"/>
</dbReference>
<feature type="compositionally biased region" description="Polar residues" evidence="3">
    <location>
        <begin position="333"/>
        <end position="346"/>
    </location>
</feature>
<dbReference type="Gene3D" id="2.30.42.10">
    <property type="match status" value="1"/>
</dbReference>
<dbReference type="PANTHER" id="PTHR23113">
    <property type="entry name" value="GUANINE NUCLEOTIDE EXCHANGE FACTOR"/>
    <property type="match status" value="1"/>
</dbReference>
<evidence type="ECO:0000256" key="2">
    <source>
        <dbReference type="PROSITE-ProRule" id="PRU00168"/>
    </source>
</evidence>
<dbReference type="InterPro" id="IPR018490">
    <property type="entry name" value="cNMP-bd_dom_sf"/>
</dbReference>
<dbReference type="GO" id="GO:0005085">
    <property type="term" value="F:guanyl-nucleotide exchange factor activity"/>
    <property type="evidence" value="ECO:0007669"/>
    <property type="project" value="UniProtKB-KW"/>
</dbReference>
<dbReference type="InterPro" id="IPR036964">
    <property type="entry name" value="RASGEF_cat_dom_sf"/>
</dbReference>
<feature type="region of interest" description="Disordered" evidence="3">
    <location>
        <begin position="1581"/>
        <end position="1636"/>
    </location>
</feature>
<dbReference type="PROSITE" id="PS50212">
    <property type="entry name" value="RASGEF_NTER"/>
    <property type="match status" value="1"/>
</dbReference>
<dbReference type="Pfam" id="PF00788">
    <property type="entry name" value="RA"/>
    <property type="match status" value="1"/>
</dbReference>
<dbReference type="Gene3D" id="1.20.870.10">
    <property type="entry name" value="Son of sevenless (SoS) protein Chain: S domain 1"/>
    <property type="match status" value="1"/>
</dbReference>
<dbReference type="InterPro" id="IPR001478">
    <property type="entry name" value="PDZ"/>
</dbReference>
<feature type="compositionally biased region" description="Low complexity" evidence="3">
    <location>
        <begin position="1392"/>
        <end position="1405"/>
    </location>
</feature>
<dbReference type="CDD" id="cd06755">
    <property type="entry name" value="PDZ_RapGEF2_RapGEF6-like"/>
    <property type="match status" value="1"/>
</dbReference>
<feature type="compositionally biased region" description="Low complexity" evidence="3">
    <location>
        <begin position="1439"/>
        <end position="1457"/>
    </location>
</feature>
<sequence length="1703" mass="187748">MGSRIIDDYLDEKFIEALKVPPGRRSTKELEVVFCWLREMEALCWVREAPLRQLCFTVRYEVHNANDILYCRGELAICWYILLRGSVFIDGSMFLPRSSFGKPSGGGRRRTNECLILESSSVIAIDYPDVQIMRPGIQPRSTAPSSNNISNNPLNVDRLLALDPDNPSNQQQHCQQRPLPSDPSAGTAPLYHHHNNQHNINVHGTKSSNSSGSQHQGHHHHHHHHHHQQQRPLSNGAVVRSSSNPPPQTHSTTPIITDTMTSSSISSSSSHHQQHNYNHQQPNNLQQHIHHNNHHQQQHTNLSAHHHHSSHQQYQQVPSAGGATTVGVGGQSMTGSCSSPHNNPQTEAYLPDLVRGVRSRGSVASGGCGGNSDTSSAYSGSDIMCHSSVHSLDHDDVDLSGLMESVVDSDEEDLAESMQTLAVRDAVRECLEKDPSERTEDDIKVLLEFTQRLKAFADKPLVVRKAMCQAMVFAVVDDAGTVLMNDGEELDSWSVIINGHVQVTSSTGSYQLHLGDSFGIPPTMEKMYHSGVMRSMVEDCQFVCIKQSDYYRILHQGEQNTQRIVENGKLVLVMEQRCIQNKKGNIVIKGTPERLMAQLGEVEYNVDPTYVEDFLLTHRTFLSSPLIVAEKLLSWFESPALRDLATRVVLLWVNNHFTDFEMDPVMMDFLEKFEEGLEKAKMEGQLRLLDFACAAKARSRTVTLTRPSRDENLHFGILGGYRKKYGIFISKVEKGSKAEEVGLKRGDQILEVNGQSFEQIEHSRALEVLRCTCHLAITVKSNLLAFKEMLQTPENSPRPHSRSTTDGGGGAMHGSNGSARGVSAAADFASTLNFVNTLASPRTRRDGTNNRGAFMTLNAHWFKDAIRNLLPRNSHVEVSANSDDSVSSQSSSVGGPGFHSHSNPDLTAIPYEEPRQEFPEHVLKVFRASDQSSKFLPVHQETTAREVVMLALQIFNINDPSGSSNYALYEVTVTEEGIRKQKRLPDGLQNLAERIGLSSRYYLRNIASSQNLVPDEIVNELIKESQVQFLQLNSVEVAIQLTLEDFAIFRQIEPTEYIDYLFELKSKYGTPALSQFAELVNREMFWVVTEVCTEHNVVKRSKIIKRFIKIARICKECKNFNSMFAILSGLGHRSVSRLRSSWEKLHVKHHRLFIELQDLMDPSRNMSKYRNLIHDDAIEPPCIPFYPVVAKDLRFAHDGNEESTKELINFETLRMISRYIRDMQNMCSTPYYPQDLVNMVESRGQPVSNAMCSMNQMSAGQQHNTVKRRNKSATTHDKKKMFEEAQMVRRVKAYLAKLTVITDEDDLEKKSYQCEPGISHSNLATNNTGASSAASSGHGSAGSSSSSTSGVSNNNNNTTTAGGAPVSAGGGSNSSSAPSSSNPQRRRPHSPTPSTTSSTSSTSHTSDGRKPSKFGAASPQSMRKMMALAEAKTKPYHGPRASSTSSVTLSSSHHSSPGPSPRAPRRGPTGALAGGLATITTSHLTAASNLAARSNCAGHNNHHERSHSDTPAIPVDLSAESSSVTSLSNIRKSLTQGSMSGSDNAAAVLQQCDADSGISSHYDCHSSTSLDGGDPVVLASSSVGGYTALNPPSPPAHHRRYSQQPDGRRGQQPPFLNAVPVLPPLPQPPPGCPPRRRVASTVVPPPDYHSTQLRHLQQMGRAMSHDAAVQYYHANPVASVPVPQHSRKTSQHDDEDEAQVSAV</sequence>
<evidence type="ECO:0000259" key="7">
    <source>
        <dbReference type="PROSITE" id="PS50200"/>
    </source>
</evidence>
<dbReference type="InterPro" id="IPR001895">
    <property type="entry name" value="RASGEF_cat_dom"/>
</dbReference>
<feature type="compositionally biased region" description="Pro residues" evidence="3">
    <location>
        <begin position="1621"/>
        <end position="1633"/>
    </location>
</feature>
<evidence type="ECO:0000259" key="4">
    <source>
        <dbReference type="PROSITE" id="PS50009"/>
    </source>
</evidence>
<organism evidence="9">
    <name type="scientific">Hirondellea gigas</name>
    <dbReference type="NCBI Taxonomy" id="1518452"/>
    <lineage>
        <taxon>Eukaryota</taxon>
        <taxon>Metazoa</taxon>
        <taxon>Ecdysozoa</taxon>
        <taxon>Arthropoda</taxon>
        <taxon>Crustacea</taxon>
        <taxon>Multicrustacea</taxon>
        <taxon>Malacostraca</taxon>
        <taxon>Eumalacostraca</taxon>
        <taxon>Peracarida</taxon>
        <taxon>Amphipoda</taxon>
        <taxon>Amphilochidea</taxon>
        <taxon>Lysianassida</taxon>
        <taxon>Lysianassidira</taxon>
        <taxon>Lysianassoidea</taxon>
        <taxon>Lysianassidae</taxon>
        <taxon>Hirondellea</taxon>
    </lineage>
</organism>
<feature type="region of interest" description="Disordered" evidence="3">
    <location>
        <begin position="879"/>
        <end position="908"/>
    </location>
</feature>
<dbReference type="InterPro" id="IPR000651">
    <property type="entry name" value="Ras-like_Gua-exchang_fac_N"/>
</dbReference>
<dbReference type="InterPro" id="IPR036034">
    <property type="entry name" value="PDZ_sf"/>
</dbReference>
<feature type="compositionally biased region" description="Low complexity" evidence="3">
    <location>
        <begin position="879"/>
        <end position="893"/>
    </location>
</feature>
<dbReference type="SMART" id="SM00228">
    <property type="entry name" value="PDZ"/>
    <property type="match status" value="1"/>
</dbReference>
<dbReference type="PROSITE" id="PS50042">
    <property type="entry name" value="CNMP_BINDING_3"/>
    <property type="match status" value="1"/>
</dbReference>
<dbReference type="InterPro" id="IPR008937">
    <property type="entry name" value="Ras-like_GEF"/>
</dbReference>
<dbReference type="InterPro" id="IPR014710">
    <property type="entry name" value="RmlC-like_jellyroll"/>
</dbReference>
<dbReference type="SUPFAM" id="SSF51206">
    <property type="entry name" value="cAMP-binding domain-like"/>
    <property type="match status" value="2"/>
</dbReference>
<feature type="domain" description="Cyclic nucleotide-binding" evidence="5">
    <location>
        <begin position="473"/>
        <end position="567"/>
    </location>
</feature>
<name>A0A6A7FVZ9_9CRUS</name>
<feature type="domain" description="Ras-associating" evidence="7">
    <location>
        <begin position="919"/>
        <end position="1008"/>
    </location>
</feature>
<dbReference type="Pfam" id="PF00617">
    <property type="entry name" value="RasGEF"/>
    <property type="match status" value="1"/>
</dbReference>
<dbReference type="Pfam" id="PF00595">
    <property type="entry name" value="PDZ"/>
    <property type="match status" value="1"/>
</dbReference>
<dbReference type="SMART" id="SM00314">
    <property type="entry name" value="RA"/>
    <property type="match status" value="1"/>
</dbReference>
<feature type="region of interest" description="Disordered" evidence="3">
    <location>
        <begin position="791"/>
        <end position="822"/>
    </location>
</feature>
<feature type="compositionally biased region" description="Acidic residues" evidence="3">
    <location>
        <begin position="1693"/>
        <end position="1703"/>
    </location>
</feature>
<feature type="region of interest" description="Disordered" evidence="3">
    <location>
        <begin position="1657"/>
        <end position="1703"/>
    </location>
</feature>
<dbReference type="PROSITE" id="PS50200">
    <property type="entry name" value="RA"/>
    <property type="match status" value="1"/>
</dbReference>
<feature type="domain" description="Ras-GEF" evidence="4">
    <location>
        <begin position="1033"/>
        <end position="1260"/>
    </location>
</feature>
<evidence type="ECO:0000259" key="5">
    <source>
        <dbReference type="PROSITE" id="PS50042"/>
    </source>
</evidence>
<dbReference type="CDD" id="cd06224">
    <property type="entry name" value="REM"/>
    <property type="match status" value="1"/>
</dbReference>
<keyword evidence="1 2" id="KW-0344">Guanine-nucleotide releasing factor</keyword>
<feature type="compositionally biased region" description="Low complexity" evidence="3">
    <location>
        <begin position="311"/>
        <end position="326"/>
    </location>
</feature>
<feature type="region of interest" description="Disordered" evidence="3">
    <location>
        <begin position="1318"/>
        <end position="1421"/>
    </location>
</feature>
<feature type="region of interest" description="Disordered" evidence="3">
    <location>
        <begin position="1258"/>
        <end position="1280"/>
    </location>
</feature>
<dbReference type="InterPro" id="IPR000595">
    <property type="entry name" value="cNMP-bd_dom"/>
</dbReference>
<feature type="region of interest" description="Disordered" evidence="3">
    <location>
        <begin position="1433"/>
        <end position="1473"/>
    </location>
</feature>
<feature type="region of interest" description="Disordered" evidence="3">
    <location>
        <begin position="1496"/>
        <end position="1520"/>
    </location>
</feature>
<feature type="region of interest" description="Disordered" evidence="3">
    <location>
        <begin position="136"/>
        <end position="279"/>
    </location>
</feature>
<dbReference type="SUPFAM" id="SSF50156">
    <property type="entry name" value="PDZ domain-like"/>
    <property type="match status" value="1"/>
</dbReference>
<evidence type="ECO:0000259" key="8">
    <source>
        <dbReference type="PROSITE" id="PS50212"/>
    </source>
</evidence>
<dbReference type="Gene3D" id="1.10.840.10">
    <property type="entry name" value="Ras guanine-nucleotide exchange factors catalytic domain"/>
    <property type="match status" value="1"/>
</dbReference>
<feature type="region of interest" description="Disordered" evidence="3">
    <location>
        <begin position="291"/>
        <end position="347"/>
    </location>
</feature>
<dbReference type="SMART" id="SM00147">
    <property type="entry name" value="RasGEF"/>
    <property type="match status" value="1"/>
</dbReference>
<reference evidence="9" key="1">
    <citation type="submission" date="2017-11" db="EMBL/GenBank/DDBJ databases">
        <title>The sensing device of the deep-sea amphipod.</title>
        <authorList>
            <person name="Kobayashi H."/>
            <person name="Nagahama T."/>
            <person name="Arai W."/>
            <person name="Sasagawa Y."/>
            <person name="Umeda M."/>
            <person name="Hayashi T."/>
            <person name="Nikaido I."/>
            <person name="Watanabe H."/>
            <person name="Oguri K."/>
            <person name="Kitazato H."/>
            <person name="Fujioka K."/>
            <person name="Kido Y."/>
            <person name="Takami H."/>
        </authorList>
    </citation>
    <scope>NUCLEOTIDE SEQUENCE</scope>
    <source>
        <tissue evidence="9">Whole body</tissue>
    </source>
</reference>
<feature type="domain" description="N-terminal Ras-GEF" evidence="8">
    <location>
        <begin position="583"/>
        <end position="697"/>
    </location>
</feature>
<dbReference type="Gene3D" id="2.60.120.10">
    <property type="entry name" value="Jelly Rolls"/>
    <property type="match status" value="2"/>
</dbReference>
<dbReference type="GO" id="GO:0007265">
    <property type="term" value="P:Ras protein signal transduction"/>
    <property type="evidence" value="ECO:0007669"/>
    <property type="project" value="TreeGrafter"/>
</dbReference>
<feature type="compositionally biased region" description="Low complexity" evidence="3">
    <location>
        <begin position="197"/>
        <end position="215"/>
    </location>
</feature>
<evidence type="ECO:0000259" key="6">
    <source>
        <dbReference type="PROSITE" id="PS50106"/>
    </source>
</evidence>
<evidence type="ECO:0000313" key="9">
    <source>
        <dbReference type="EMBL" id="LAC22363.1"/>
    </source>
</evidence>
<feature type="compositionally biased region" description="Low complexity" evidence="3">
    <location>
        <begin position="1324"/>
        <end position="1383"/>
    </location>
</feature>
<accession>A0A6A7FVZ9</accession>
<dbReference type="Gene3D" id="3.10.20.90">
    <property type="entry name" value="Phosphatidylinositol 3-kinase Catalytic Subunit, Chain A, domain 1"/>
    <property type="match status" value="1"/>
</dbReference>
<dbReference type="PANTHER" id="PTHR23113:SF249">
    <property type="entry name" value="RAP GUANINE NUCLEOTIDE EXCHANGE FACTOR 6"/>
    <property type="match status" value="1"/>
</dbReference>
<dbReference type="PROSITE" id="PS50009">
    <property type="entry name" value="RASGEF_CAT"/>
    <property type="match status" value="1"/>
</dbReference>
<dbReference type="EMBL" id="IACT01003112">
    <property type="protein sequence ID" value="LAC22363.1"/>
    <property type="molecule type" value="mRNA"/>
</dbReference>
<feature type="compositionally biased region" description="Low complexity" evidence="3">
    <location>
        <begin position="1610"/>
        <end position="1620"/>
    </location>
</feature>
<dbReference type="InterPro" id="IPR000159">
    <property type="entry name" value="RA_dom"/>
</dbReference>
<dbReference type="SMART" id="SM00229">
    <property type="entry name" value="RasGEFN"/>
    <property type="match status" value="1"/>
</dbReference>
<proteinExistence type="evidence at transcript level"/>
<feature type="compositionally biased region" description="Polar residues" evidence="3">
    <location>
        <begin position="166"/>
        <end position="175"/>
    </location>
</feature>
<dbReference type="CDD" id="cd00155">
    <property type="entry name" value="RasGEF"/>
    <property type="match status" value="1"/>
</dbReference>
<feature type="compositionally biased region" description="Basic residues" evidence="3">
    <location>
        <begin position="216"/>
        <end position="229"/>
    </location>
</feature>
<evidence type="ECO:0000256" key="1">
    <source>
        <dbReference type="ARBA" id="ARBA00022658"/>
    </source>
</evidence>
<dbReference type="InterPro" id="IPR023578">
    <property type="entry name" value="Ras_GEF_dom_sf"/>
</dbReference>
<dbReference type="SUPFAM" id="SSF48366">
    <property type="entry name" value="Ras GEF"/>
    <property type="match status" value="1"/>
</dbReference>
<dbReference type="GO" id="GO:0016324">
    <property type="term" value="C:apical plasma membrane"/>
    <property type="evidence" value="ECO:0007669"/>
    <property type="project" value="TreeGrafter"/>
</dbReference>
<dbReference type="CDD" id="cd00038">
    <property type="entry name" value="CAP_ED"/>
    <property type="match status" value="1"/>
</dbReference>